<evidence type="ECO:0000313" key="2">
    <source>
        <dbReference type="Proteomes" id="UP001595885"/>
    </source>
</evidence>
<accession>A0ABV9P6Z8</accession>
<proteinExistence type="predicted"/>
<dbReference type="RefSeq" id="WP_379740628.1">
    <property type="nucleotide sequence ID" value="NZ_JBHSGW010000025.1"/>
</dbReference>
<dbReference type="EMBL" id="JBHSGW010000025">
    <property type="protein sequence ID" value="MFC4740044.1"/>
    <property type="molecule type" value="Genomic_DNA"/>
</dbReference>
<evidence type="ECO:0000313" key="1">
    <source>
        <dbReference type="EMBL" id="MFC4740044.1"/>
    </source>
</evidence>
<comment type="caution">
    <text evidence="1">The sequence shown here is derived from an EMBL/GenBank/DDBJ whole genome shotgun (WGS) entry which is preliminary data.</text>
</comment>
<dbReference type="Proteomes" id="UP001595885">
    <property type="component" value="Unassembled WGS sequence"/>
</dbReference>
<gene>
    <name evidence="1" type="ORF">ACFO3U_08560</name>
</gene>
<organism evidence="1 2">
    <name type="scientific">Flavobacterium ponti</name>
    <dbReference type="NCBI Taxonomy" id="665133"/>
    <lineage>
        <taxon>Bacteria</taxon>
        <taxon>Pseudomonadati</taxon>
        <taxon>Bacteroidota</taxon>
        <taxon>Flavobacteriia</taxon>
        <taxon>Flavobacteriales</taxon>
        <taxon>Flavobacteriaceae</taxon>
        <taxon>Flavobacterium</taxon>
    </lineage>
</organism>
<sequence length="197" mass="22299">MKKAVLFFVLSSFSMFSQDVKDIIAKETCECSTKLDLSTMSSDDLELNFGLCMLESYNNHIDEFSESEKLDFENSTQMEKFGEQIALKMLTFCPDVILKLGEGYGDDESETSTDLSIEGTFNATSTTGSFFTISIKESNGKLTNLVLLDNFDNSYLIVDKVIKKNEAVNVTYYEVELFDMKLNRFVTTKIITNITKK</sequence>
<reference evidence="2" key="1">
    <citation type="journal article" date="2019" name="Int. J. Syst. Evol. Microbiol.">
        <title>The Global Catalogue of Microorganisms (GCM) 10K type strain sequencing project: providing services to taxonomists for standard genome sequencing and annotation.</title>
        <authorList>
            <consortium name="The Broad Institute Genomics Platform"/>
            <consortium name="The Broad Institute Genome Sequencing Center for Infectious Disease"/>
            <person name="Wu L."/>
            <person name="Ma J."/>
        </authorList>
    </citation>
    <scope>NUCLEOTIDE SEQUENCE [LARGE SCALE GENOMIC DNA]</scope>
    <source>
        <strain evidence="2">CCUG 50349</strain>
    </source>
</reference>
<name>A0ABV9P6Z8_9FLAO</name>
<protein>
    <submittedName>
        <fullName evidence="1">Uncharacterized protein</fullName>
    </submittedName>
</protein>
<keyword evidence="2" id="KW-1185">Reference proteome</keyword>